<dbReference type="PANTHER" id="PTHR34569:SF17">
    <property type="entry name" value="UBIQUITIN-PROTEIN LIGASE ARKADIA-A, PUTATIVE-RELATED"/>
    <property type="match status" value="1"/>
</dbReference>
<accession>A0A0D2UFR3</accession>
<feature type="compositionally biased region" description="Basic and acidic residues" evidence="1">
    <location>
        <begin position="1"/>
        <end position="13"/>
    </location>
</feature>
<proteinExistence type="predicted"/>
<dbReference type="OMA" id="AKHAVDC"/>
<dbReference type="EMBL" id="CM001749">
    <property type="protein sequence ID" value="KJB66871.1"/>
    <property type="molecule type" value="Genomic_DNA"/>
</dbReference>
<dbReference type="PANTHER" id="PTHR34569">
    <property type="entry name" value="EXPRESSED PROTEIN"/>
    <property type="match status" value="1"/>
</dbReference>
<evidence type="ECO:0000256" key="1">
    <source>
        <dbReference type="SAM" id="MobiDB-lite"/>
    </source>
</evidence>
<gene>
    <name evidence="2" type="ORF">B456_010G167500</name>
</gene>
<evidence type="ECO:0000313" key="3">
    <source>
        <dbReference type="Proteomes" id="UP000032304"/>
    </source>
</evidence>
<protein>
    <submittedName>
        <fullName evidence="2">Uncharacterized protein</fullName>
    </submittedName>
</protein>
<dbReference type="eggNOG" id="ENOG502S702">
    <property type="taxonomic scope" value="Eukaryota"/>
</dbReference>
<name>A0A0D2UFR3_GOSRA</name>
<dbReference type="Proteomes" id="UP000032304">
    <property type="component" value="Chromosome 10"/>
</dbReference>
<feature type="region of interest" description="Disordered" evidence="1">
    <location>
        <begin position="1"/>
        <end position="31"/>
    </location>
</feature>
<evidence type="ECO:0000313" key="2">
    <source>
        <dbReference type="EMBL" id="KJB66871.1"/>
    </source>
</evidence>
<dbReference type="Gramene" id="KJB66871">
    <property type="protein sequence ID" value="KJB66871"/>
    <property type="gene ID" value="B456_010G167500"/>
</dbReference>
<keyword evidence="3" id="KW-1185">Reference proteome</keyword>
<feature type="compositionally biased region" description="Polar residues" evidence="1">
    <location>
        <begin position="16"/>
        <end position="26"/>
    </location>
</feature>
<reference evidence="2 3" key="1">
    <citation type="journal article" date="2012" name="Nature">
        <title>Repeated polyploidization of Gossypium genomes and the evolution of spinnable cotton fibres.</title>
        <authorList>
            <person name="Paterson A.H."/>
            <person name="Wendel J.F."/>
            <person name="Gundlach H."/>
            <person name="Guo H."/>
            <person name="Jenkins J."/>
            <person name="Jin D."/>
            <person name="Llewellyn D."/>
            <person name="Showmaker K.C."/>
            <person name="Shu S."/>
            <person name="Udall J."/>
            <person name="Yoo M.J."/>
            <person name="Byers R."/>
            <person name="Chen W."/>
            <person name="Doron-Faigenboim A."/>
            <person name="Duke M.V."/>
            <person name="Gong L."/>
            <person name="Grimwood J."/>
            <person name="Grover C."/>
            <person name="Grupp K."/>
            <person name="Hu G."/>
            <person name="Lee T.H."/>
            <person name="Li J."/>
            <person name="Lin L."/>
            <person name="Liu T."/>
            <person name="Marler B.S."/>
            <person name="Page J.T."/>
            <person name="Roberts A.W."/>
            <person name="Romanel E."/>
            <person name="Sanders W.S."/>
            <person name="Szadkowski E."/>
            <person name="Tan X."/>
            <person name="Tang H."/>
            <person name="Xu C."/>
            <person name="Wang J."/>
            <person name="Wang Z."/>
            <person name="Zhang D."/>
            <person name="Zhang L."/>
            <person name="Ashrafi H."/>
            <person name="Bedon F."/>
            <person name="Bowers J.E."/>
            <person name="Brubaker C.L."/>
            <person name="Chee P.W."/>
            <person name="Das S."/>
            <person name="Gingle A.R."/>
            <person name="Haigler C.H."/>
            <person name="Harker D."/>
            <person name="Hoffmann L.V."/>
            <person name="Hovav R."/>
            <person name="Jones D.C."/>
            <person name="Lemke C."/>
            <person name="Mansoor S."/>
            <person name="ur Rahman M."/>
            <person name="Rainville L.N."/>
            <person name="Rambani A."/>
            <person name="Reddy U.K."/>
            <person name="Rong J.K."/>
            <person name="Saranga Y."/>
            <person name="Scheffler B.E."/>
            <person name="Scheffler J.A."/>
            <person name="Stelly D.M."/>
            <person name="Triplett B.A."/>
            <person name="Van Deynze A."/>
            <person name="Vaslin M.F."/>
            <person name="Waghmare V.N."/>
            <person name="Walford S.A."/>
            <person name="Wright R.J."/>
            <person name="Zaki E.A."/>
            <person name="Zhang T."/>
            <person name="Dennis E.S."/>
            <person name="Mayer K.F."/>
            <person name="Peterson D.G."/>
            <person name="Rokhsar D.S."/>
            <person name="Wang X."/>
            <person name="Schmutz J."/>
        </authorList>
    </citation>
    <scope>NUCLEOTIDE SEQUENCE [LARGE SCALE GENOMIC DNA]</scope>
</reference>
<sequence length="152" mass="16956">MDNTDLQKPEKLPLLKSTTNSSSNITDPEIDEDEHRYTSLKDLILRSSSSSILPGRSSISQEGNNEFDSSKIIIKNPLVKSAASAYLQSAAILINRDEGWLLNLWGKLKNNVETSYSCCNVYIREPLKACFQPIYQFFACTLGGAWGRIFGC</sequence>
<dbReference type="AlphaFoldDB" id="A0A0D2UFR3"/>
<dbReference type="STRING" id="29730.A0A0D2UFR3"/>
<organism evidence="2 3">
    <name type="scientific">Gossypium raimondii</name>
    <name type="common">Peruvian cotton</name>
    <name type="synonym">Gossypium klotzschianum subsp. raimondii</name>
    <dbReference type="NCBI Taxonomy" id="29730"/>
    <lineage>
        <taxon>Eukaryota</taxon>
        <taxon>Viridiplantae</taxon>
        <taxon>Streptophyta</taxon>
        <taxon>Embryophyta</taxon>
        <taxon>Tracheophyta</taxon>
        <taxon>Spermatophyta</taxon>
        <taxon>Magnoliopsida</taxon>
        <taxon>eudicotyledons</taxon>
        <taxon>Gunneridae</taxon>
        <taxon>Pentapetalae</taxon>
        <taxon>rosids</taxon>
        <taxon>malvids</taxon>
        <taxon>Malvales</taxon>
        <taxon>Malvaceae</taxon>
        <taxon>Malvoideae</taxon>
        <taxon>Gossypium</taxon>
    </lineage>
</organism>